<reference evidence="4" key="1">
    <citation type="submission" date="2016-06" db="UniProtKB">
        <authorList>
            <consortium name="WormBaseParasite"/>
        </authorList>
    </citation>
    <scope>IDENTIFICATION</scope>
</reference>
<dbReference type="EMBL" id="UYSU01045794">
    <property type="protein sequence ID" value="VDM05341.1"/>
    <property type="molecule type" value="Genomic_DNA"/>
</dbReference>
<proteinExistence type="predicted"/>
<accession>A0A183TR57</accession>
<protein>
    <submittedName>
        <fullName evidence="4">Ricin B-type lectin domain-containing protein</fullName>
    </submittedName>
</protein>
<name>A0A183TR57_SCHSO</name>
<evidence type="ECO:0000256" key="1">
    <source>
        <dbReference type="SAM" id="MobiDB-lite"/>
    </source>
</evidence>
<dbReference type="STRING" id="70667.A0A183TR57"/>
<keyword evidence="3" id="KW-1185">Reference proteome</keyword>
<reference evidence="2 3" key="2">
    <citation type="submission" date="2018-11" db="EMBL/GenBank/DDBJ databases">
        <authorList>
            <consortium name="Pathogen Informatics"/>
        </authorList>
    </citation>
    <scope>NUCLEOTIDE SEQUENCE [LARGE SCALE GENOMIC DNA]</scope>
    <source>
        <strain evidence="2 3">NST_G2</strain>
    </source>
</reference>
<evidence type="ECO:0000313" key="3">
    <source>
        <dbReference type="Proteomes" id="UP000275846"/>
    </source>
</evidence>
<dbReference type="AlphaFoldDB" id="A0A183TR57"/>
<dbReference type="WBParaSite" id="SSLN_0001967501-mRNA-1">
    <property type="protein sequence ID" value="SSLN_0001967501-mRNA-1"/>
    <property type="gene ID" value="SSLN_0001967501"/>
</dbReference>
<dbReference type="OrthoDB" id="3176171at2759"/>
<feature type="compositionally biased region" description="Polar residues" evidence="1">
    <location>
        <begin position="1"/>
        <end position="13"/>
    </location>
</feature>
<feature type="region of interest" description="Disordered" evidence="1">
    <location>
        <begin position="1"/>
        <end position="24"/>
    </location>
</feature>
<evidence type="ECO:0000313" key="2">
    <source>
        <dbReference type="EMBL" id="VDM05341.1"/>
    </source>
</evidence>
<evidence type="ECO:0000313" key="4">
    <source>
        <dbReference type="WBParaSite" id="SSLN_0001967501-mRNA-1"/>
    </source>
</evidence>
<organism evidence="4">
    <name type="scientific">Schistocephalus solidus</name>
    <name type="common">Tapeworm</name>
    <dbReference type="NCBI Taxonomy" id="70667"/>
    <lineage>
        <taxon>Eukaryota</taxon>
        <taxon>Metazoa</taxon>
        <taxon>Spiralia</taxon>
        <taxon>Lophotrochozoa</taxon>
        <taxon>Platyhelminthes</taxon>
        <taxon>Cestoda</taxon>
        <taxon>Eucestoda</taxon>
        <taxon>Diphyllobothriidea</taxon>
        <taxon>Diphyllobothriidae</taxon>
        <taxon>Schistocephalus</taxon>
    </lineage>
</organism>
<sequence length="145" mass="15598">MEEPSPSDSQSIGQPLDPHSTYTGPTTWSGDALWGNAVFLKEANVLSVELNKKMQYQFTLITDTSYTPLRGELSGRKPAAAEACPNSPVLRWKRSPPQSGCMTLQGSGAVINSCDSLTEPNTVVAVVASNTNNGATYKWSLSSFR</sequence>
<dbReference type="Proteomes" id="UP000275846">
    <property type="component" value="Unassembled WGS sequence"/>
</dbReference>
<gene>
    <name evidence="2" type="ORF">SSLN_LOCUS18955</name>
</gene>